<keyword evidence="2" id="KW-1185">Reference proteome</keyword>
<gene>
    <name evidence="1" type="ORF">Bequi_13000</name>
</gene>
<evidence type="ECO:0008006" key="3">
    <source>
        <dbReference type="Google" id="ProtNLM"/>
    </source>
</evidence>
<protein>
    <recommendedName>
        <fullName evidence="3">WXG100 family type VII secretion target</fullName>
    </recommendedName>
</protein>
<dbReference type="Gene3D" id="1.10.287.1060">
    <property type="entry name" value="ESAT-6-like"/>
    <property type="match status" value="1"/>
</dbReference>
<name>A0ABT0R4D8_9MICO</name>
<dbReference type="Proteomes" id="UP001203761">
    <property type="component" value="Unassembled WGS sequence"/>
</dbReference>
<dbReference type="InterPro" id="IPR029013">
    <property type="entry name" value="HP0062-like_sf"/>
</dbReference>
<proteinExistence type="predicted"/>
<organism evidence="1 2">
    <name type="scientific">Brachybacterium equifaecis</name>
    <dbReference type="NCBI Taxonomy" id="2910770"/>
    <lineage>
        <taxon>Bacteria</taxon>
        <taxon>Bacillati</taxon>
        <taxon>Actinomycetota</taxon>
        <taxon>Actinomycetes</taxon>
        <taxon>Micrococcales</taxon>
        <taxon>Dermabacteraceae</taxon>
        <taxon>Brachybacterium</taxon>
    </lineage>
</organism>
<evidence type="ECO:0000313" key="2">
    <source>
        <dbReference type="Proteomes" id="UP001203761"/>
    </source>
</evidence>
<evidence type="ECO:0000313" key="1">
    <source>
        <dbReference type="EMBL" id="MCL6424283.1"/>
    </source>
</evidence>
<dbReference type="SUPFAM" id="SSF158414">
    <property type="entry name" value="HP0062-like"/>
    <property type="match status" value="1"/>
</dbReference>
<reference evidence="1" key="1">
    <citation type="submission" date="2022-02" db="EMBL/GenBank/DDBJ databases">
        <authorList>
            <person name="Lee M."/>
            <person name="Kim S.-J."/>
            <person name="Jung M.-Y."/>
        </authorList>
    </citation>
    <scope>NUCLEOTIDE SEQUENCE</scope>
    <source>
        <strain evidence="1">JHP9</strain>
    </source>
</reference>
<dbReference type="RefSeq" id="WP_249738363.1">
    <property type="nucleotide sequence ID" value="NZ_JAKNCJ010000010.1"/>
</dbReference>
<accession>A0ABT0R4D8</accession>
<dbReference type="EMBL" id="JAKNCJ010000010">
    <property type="protein sequence ID" value="MCL6424283.1"/>
    <property type="molecule type" value="Genomic_DNA"/>
</dbReference>
<comment type="caution">
    <text evidence="1">The sequence shown here is derived from an EMBL/GenBank/DDBJ whole genome shotgun (WGS) entry which is preliminary data.</text>
</comment>
<sequence length="88" mass="9674">MPKKGMIPEAVDAMAQQIDTASQEVQTRYEEARGRLGELEWTGEDATAFRSRFEDEVGTLMRQAVSGAQELAARARSNAVQQREASAS</sequence>